<protein>
    <submittedName>
        <fullName evidence="3">ORF2</fullName>
    </submittedName>
</protein>
<feature type="domain" description="Hepatitis TT virus Orf2/Gyrovirus Vp2 N-terminal" evidence="2">
    <location>
        <begin position="33"/>
        <end position="77"/>
    </location>
</feature>
<evidence type="ECO:0000256" key="1">
    <source>
        <dbReference type="SAM" id="MobiDB-lite"/>
    </source>
</evidence>
<proteinExistence type="predicted"/>
<dbReference type="InterPro" id="IPR004118">
    <property type="entry name" value="HEV_TT_vir_Orf2/Gyrovir_Vp2_N"/>
</dbReference>
<evidence type="ECO:0000259" key="2">
    <source>
        <dbReference type="Pfam" id="PF02957"/>
    </source>
</evidence>
<evidence type="ECO:0000313" key="3">
    <source>
        <dbReference type="EMBL" id="UPW41523.1"/>
    </source>
</evidence>
<dbReference type="Pfam" id="PF02957">
    <property type="entry name" value="TT_ORF2-like"/>
    <property type="match status" value="1"/>
</dbReference>
<dbReference type="EMBL" id="OM869618">
    <property type="protein sequence ID" value="UPW41523.1"/>
    <property type="molecule type" value="Genomic_DNA"/>
</dbReference>
<organism evidence="3">
    <name type="scientific">Neotofec virus RodL2_5</name>
    <dbReference type="NCBI Taxonomy" id="2929218"/>
    <lineage>
        <taxon>Viruses</taxon>
        <taxon>Monodnaviria</taxon>
        <taxon>Shotokuvirae</taxon>
        <taxon>Commensaviricota</taxon>
        <taxon>Cardeaviricetes</taxon>
        <taxon>Sanitavirales</taxon>
        <taxon>Anelloviridae</taxon>
    </lineage>
</organism>
<sequence>MEKQRSGFGIKGQFGLSYLSSRARLLKNMSQDYKRQEALFRQTVTAAHKLFCSCPDPRSHLPEWRGTGETTTGDRETAITGGTDAETTEALIDALLEAATAG</sequence>
<accession>A0A976N2X4</accession>
<feature type="region of interest" description="Disordered" evidence="1">
    <location>
        <begin position="61"/>
        <end position="80"/>
    </location>
</feature>
<reference evidence="3" key="1">
    <citation type="submission" date="2022-02" db="EMBL/GenBank/DDBJ databases">
        <title>Towards deciphering the DNA virus diversity associated with rodent species in the families Cricetidae and Heteromyidae.</title>
        <authorList>
            <person name="Lund M."/>
            <person name="Larsen B.B."/>
            <person name="Gryseels S."/>
            <person name="Kraberger S."/>
            <person name="Rowsey D.M."/>
            <person name="Steger L."/>
            <person name="Yule K.M."/>
            <person name="Upham N.S."/>
            <person name="Worobey M."/>
            <person name="Van Doorslaer K."/>
            <person name="Varsani A."/>
        </authorList>
    </citation>
    <scope>NUCLEOTIDE SEQUENCE</scope>
    <source>
        <strain evidence="3">NeonRodL2_5</strain>
    </source>
</reference>
<name>A0A976N2X4_9VIRU</name>